<dbReference type="SUPFAM" id="SSF56300">
    <property type="entry name" value="Metallo-dependent phosphatases"/>
    <property type="match status" value="1"/>
</dbReference>
<evidence type="ECO:0008006" key="2">
    <source>
        <dbReference type="Google" id="ProtNLM"/>
    </source>
</evidence>
<name>A0A0F8YH09_9ZZZZ</name>
<accession>A0A0F8YH09</accession>
<sequence length="180" mass="21011">MDEVIIKNHNAVVKPQDIFYHLGDFAWNNKGKAIEYLRQLNGKKFFLAGNHDKVLFKRDTDFNIVIRSEVVPYVEWIKDYHELTIQDKTAPRKKRMIVMSHYAPRVWNKSHYQSYSLWGHSHGSLLDGTNALSIDVGIDATAKRYSANGVLNPEDYRPLCYEEIQTIMESKNYLSVDHHK</sequence>
<dbReference type="AlphaFoldDB" id="A0A0F8YH09"/>
<proteinExistence type="predicted"/>
<protein>
    <recommendedName>
        <fullName evidence="2">Calcineurin-like phosphoesterase domain-containing protein</fullName>
    </recommendedName>
</protein>
<dbReference type="InterPro" id="IPR029052">
    <property type="entry name" value="Metallo-depent_PP-like"/>
</dbReference>
<dbReference type="EMBL" id="LAZR01069634">
    <property type="protein sequence ID" value="KKK47321.1"/>
    <property type="molecule type" value="Genomic_DNA"/>
</dbReference>
<reference evidence="1" key="1">
    <citation type="journal article" date="2015" name="Nature">
        <title>Complex archaea that bridge the gap between prokaryotes and eukaryotes.</title>
        <authorList>
            <person name="Spang A."/>
            <person name="Saw J.H."/>
            <person name="Jorgensen S.L."/>
            <person name="Zaremba-Niedzwiedzka K."/>
            <person name="Martijn J."/>
            <person name="Lind A.E."/>
            <person name="van Eijk R."/>
            <person name="Schleper C."/>
            <person name="Guy L."/>
            <person name="Ettema T.J."/>
        </authorList>
    </citation>
    <scope>NUCLEOTIDE SEQUENCE</scope>
</reference>
<comment type="caution">
    <text evidence="1">The sequence shown here is derived from an EMBL/GenBank/DDBJ whole genome shotgun (WGS) entry which is preliminary data.</text>
</comment>
<organism evidence="1">
    <name type="scientific">marine sediment metagenome</name>
    <dbReference type="NCBI Taxonomy" id="412755"/>
    <lineage>
        <taxon>unclassified sequences</taxon>
        <taxon>metagenomes</taxon>
        <taxon>ecological metagenomes</taxon>
    </lineage>
</organism>
<evidence type="ECO:0000313" key="1">
    <source>
        <dbReference type="EMBL" id="KKK47321.1"/>
    </source>
</evidence>
<dbReference type="Gene3D" id="3.60.21.10">
    <property type="match status" value="1"/>
</dbReference>
<gene>
    <name evidence="1" type="ORF">LCGC14_3156380</name>
</gene>